<accession>A0A8X6ITM0</accession>
<keyword evidence="2" id="KW-1185">Reference proteome</keyword>
<organism evidence="1 2">
    <name type="scientific">Trichonephila inaurata madagascariensis</name>
    <dbReference type="NCBI Taxonomy" id="2747483"/>
    <lineage>
        <taxon>Eukaryota</taxon>
        <taxon>Metazoa</taxon>
        <taxon>Ecdysozoa</taxon>
        <taxon>Arthropoda</taxon>
        <taxon>Chelicerata</taxon>
        <taxon>Arachnida</taxon>
        <taxon>Araneae</taxon>
        <taxon>Araneomorphae</taxon>
        <taxon>Entelegynae</taxon>
        <taxon>Araneoidea</taxon>
        <taxon>Nephilidae</taxon>
        <taxon>Trichonephila</taxon>
        <taxon>Trichonephila inaurata</taxon>
    </lineage>
</organism>
<dbReference type="OrthoDB" id="10499499at2759"/>
<dbReference type="AlphaFoldDB" id="A0A8X6ITM0"/>
<name>A0A8X6ITM0_9ARAC</name>
<dbReference type="EMBL" id="BMAV01027223">
    <property type="protein sequence ID" value="GFS57362.1"/>
    <property type="molecule type" value="Genomic_DNA"/>
</dbReference>
<evidence type="ECO:0000313" key="2">
    <source>
        <dbReference type="Proteomes" id="UP000886998"/>
    </source>
</evidence>
<proteinExistence type="predicted"/>
<comment type="caution">
    <text evidence="1">The sequence shown here is derived from an EMBL/GenBank/DDBJ whole genome shotgun (WGS) entry which is preliminary data.</text>
</comment>
<gene>
    <name evidence="1" type="primary">AVEN_207451_1</name>
    <name evidence="1" type="ORF">TNIN_349871</name>
</gene>
<evidence type="ECO:0000313" key="1">
    <source>
        <dbReference type="EMBL" id="GFS57362.1"/>
    </source>
</evidence>
<reference evidence="1" key="1">
    <citation type="submission" date="2020-08" db="EMBL/GenBank/DDBJ databases">
        <title>Multicomponent nature underlies the extraordinary mechanical properties of spider dragline silk.</title>
        <authorList>
            <person name="Kono N."/>
            <person name="Nakamura H."/>
            <person name="Mori M."/>
            <person name="Yoshida Y."/>
            <person name="Ohtoshi R."/>
            <person name="Malay A.D."/>
            <person name="Moran D.A.P."/>
            <person name="Tomita M."/>
            <person name="Numata K."/>
            <person name="Arakawa K."/>
        </authorList>
    </citation>
    <scope>NUCLEOTIDE SEQUENCE</scope>
</reference>
<protein>
    <submittedName>
        <fullName evidence="1">Lig_chan-Glu_bd domain-containing protein</fullName>
    </submittedName>
</protein>
<dbReference type="Proteomes" id="UP000886998">
    <property type="component" value="Unassembled WGS sequence"/>
</dbReference>
<sequence length="95" mass="10839">MRSSPYPGKVCPPHALEQRNIQTFQELSNALQKGKIECYASRQGLLLPYLQNSNEKYLRFIGKVIEEKEWFTDVHTKGLAITTNKNVAIINSALF</sequence>